<accession>A0ABU1VJ93</accession>
<sequence length="37" mass="4125">MALFQEFLGTDAGEDSLPDESTILRFRNLLEAPNLSL</sequence>
<protein>
    <submittedName>
        <fullName evidence="1">IS5 family transposase</fullName>
    </submittedName>
</protein>
<name>A0ABU1VJ93_9BURK</name>
<dbReference type="EMBL" id="JAVDWE010000032">
    <property type="protein sequence ID" value="MDR7097559.1"/>
    <property type="molecule type" value="Genomic_DNA"/>
</dbReference>
<reference evidence="1 2" key="1">
    <citation type="submission" date="2023-07" db="EMBL/GenBank/DDBJ databases">
        <title>Sorghum-associated microbial communities from plants grown in Nebraska, USA.</title>
        <authorList>
            <person name="Schachtman D."/>
        </authorList>
    </citation>
    <scope>NUCLEOTIDE SEQUENCE [LARGE SCALE GENOMIC DNA]</scope>
    <source>
        <strain evidence="1 2">BE240</strain>
    </source>
</reference>
<evidence type="ECO:0000313" key="1">
    <source>
        <dbReference type="EMBL" id="MDR7097559.1"/>
    </source>
</evidence>
<dbReference type="Proteomes" id="UP001265550">
    <property type="component" value="Unassembled WGS sequence"/>
</dbReference>
<organism evidence="1 2">
    <name type="scientific">Hydrogenophaga laconesensis</name>
    <dbReference type="NCBI Taxonomy" id="1805971"/>
    <lineage>
        <taxon>Bacteria</taxon>
        <taxon>Pseudomonadati</taxon>
        <taxon>Pseudomonadota</taxon>
        <taxon>Betaproteobacteria</taxon>
        <taxon>Burkholderiales</taxon>
        <taxon>Comamonadaceae</taxon>
        <taxon>Hydrogenophaga</taxon>
    </lineage>
</organism>
<proteinExistence type="predicted"/>
<gene>
    <name evidence="1" type="ORF">J2X09_005335</name>
</gene>
<keyword evidence="2" id="KW-1185">Reference proteome</keyword>
<evidence type="ECO:0000313" key="2">
    <source>
        <dbReference type="Proteomes" id="UP001265550"/>
    </source>
</evidence>
<comment type="caution">
    <text evidence="1">The sequence shown here is derived from an EMBL/GenBank/DDBJ whole genome shotgun (WGS) entry which is preliminary data.</text>
</comment>